<dbReference type="Pfam" id="PF01090">
    <property type="entry name" value="Ribosomal_S19e"/>
    <property type="match status" value="1"/>
</dbReference>
<dbReference type="PANTHER" id="PTHR11710:SF0">
    <property type="entry name" value="40S RIBOSOMAL PROTEIN S19"/>
    <property type="match status" value="1"/>
</dbReference>
<dbReference type="FunFam" id="1.10.10.10:FF:000118">
    <property type="entry name" value="40S ribosomal protein S19"/>
    <property type="match status" value="1"/>
</dbReference>
<dbReference type="Gene3D" id="1.10.10.10">
    <property type="entry name" value="Winged helix-like DNA-binding domain superfamily/Winged helix DNA-binding domain"/>
    <property type="match status" value="1"/>
</dbReference>
<sequence>MPGVSVRDVPADKFITSYAAFLKRQGKLPIPGWVDTVKTGHAKELPPQSIDWFYIRAAAVARHVYVRKTVGVGRLRKVHGSPKNRGSRPSHHVDASGSVDRKVMQALEKIGVLEQDEDKGGRRITQSGQRDLDRIAMTTIEAEEEEDEE</sequence>
<name>A0A8T0CFY3_CORYI</name>
<dbReference type="EMBL" id="MU096776">
    <property type="protein sequence ID" value="KAF7845984.1"/>
    <property type="molecule type" value="Genomic_DNA"/>
</dbReference>
<feature type="region of interest" description="Disordered" evidence="4">
    <location>
        <begin position="115"/>
        <end position="134"/>
    </location>
</feature>
<dbReference type="Gramene" id="rna-gnl|WGS:JABURB|Cocit.L5706.1">
    <property type="protein sequence ID" value="cds-KAF7845984.1"/>
    <property type="gene ID" value="gene-BT93_L5706"/>
</dbReference>
<accession>A0A8T0CFY3</accession>
<protein>
    <recommendedName>
        <fullName evidence="7">40S ribosomal protein S19</fullName>
    </recommendedName>
</protein>
<evidence type="ECO:0000313" key="5">
    <source>
        <dbReference type="EMBL" id="KAF7845984.1"/>
    </source>
</evidence>
<dbReference type="GO" id="GO:0022627">
    <property type="term" value="C:cytosolic small ribosomal subunit"/>
    <property type="evidence" value="ECO:0007669"/>
    <property type="project" value="TreeGrafter"/>
</dbReference>
<evidence type="ECO:0000256" key="3">
    <source>
        <dbReference type="ARBA" id="ARBA00023274"/>
    </source>
</evidence>
<dbReference type="GO" id="GO:0003735">
    <property type="term" value="F:structural constituent of ribosome"/>
    <property type="evidence" value="ECO:0007669"/>
    <property type="project" value="InterPro"/>
</dbReference>
<dbReference type="Proteomes" id="UP000806378">
    <property type="component" value="Unassembled WGS sequence"/>
</dbReference>
<dbReference type="InterPro" id="IPR036388">
    <property type="entry name" value="WH-like_DNA-bd_sf"/>
</dbReference>
<proteinExistence type="inferred from homology"/>
<dbReference type="GO" id="GO:0006412">
    <property type="term" value="P:translation"/>
    <property type="evidence" value="ECO:0007669"/>
    <property type="project" value="InterPro"/>
</dbReference>
<feature type="compositionally biased region" description="Basic residues" evidence="4">
    <location>
        <begin position="77"/>
        <end position="90"/>
    </location>
</feature>
<keyword evidence="6" id="KW-1185">Reference proteome</keyword>
<gene>
    <name evidence="5" type="ORF">BT93_L5706</name>
</gene>
<dbReference type="GO" id="GO:0003723">
    <property type="term" value="F:RNA binding"/>
    <property type="evidence" value="ECO:0007669"/>
    <property type="project" value="TreeGrafter"/>
</dbReference>
<comment type="similarity">
    <text evidence="1">Belongs to the eukaryotic ribosomal protein eS19 family.</text>
</comment>
<comment type="caution">
    <text evidence="5">The sequence shown here is derived from an EMBL/GenBank/DDBJ whole genome shotgun (WGS) entry which is preliminary data.</text>
</comment>
<evidence type="ECO:0008006" key="7">
    <source>
        <dbReference type="Google" id="ProtNLM"/>
    </source>
</evidence>
<evidence type="ECO:0000313" key="6">
    <source>
        <dbReference type="Proteomes" id="UP000806378"/>
    </source>
</evidence>
<dbReference type="OrthoDB" id="428974at2759"/>
<feature type="region of interest" description="Disordered" evidence="4">
    <location>
        <begin position="77"/>
        <end position="100"/>
    </location>
</feature>
<dbReference type="SMART" id="SM01413">
    <property type="entry name" value="Ribosomal_S19e"/>
    <property type="match status" value="1"/>
</dbReference>
<keyword evidence="3" id="KW-0687">Ribonucleoprotein</keyword>
<reference evidence="5" key="1">
    <citation type="submission" date="2020-05" db="EMBL/GenBank/DDBJ databases">
        <title>WGS assembly of Corymbia citriodora subspecies variegata.</title>
        <authorList>
            <person name="Barry K."/>
            <person name="Hundley H."/>
            <person name="Shu S."/>
            <person name="Jenkins J."/>
            <person name="Grimwood J."/>
            <person name="Baten A."/>
        </authorList>
    </citation>
    <scope>NUCLEOTIDE SEQUENCE</scope>
    <source>
        <strain evidence="5">CV2-018</strain>
    </source>
</reference>
<dbReference type="GO" id="GO:0000028">
    <property type="term" value="P:ribosomal small subunit assembly"/>
    <property type="evidence" value="ECO:0007669"/>
    <property type="project" value="TreeGrafter"/>
</dbReference>
<feature type="compositionally biased region" description="Basic and acidic residues" evidence="4">
    <location>
        <begin position="91"/>
        <end position="100"/>
    </location>
</feature>
<evidence type="ECO:0000256" key="2">
    <source>
        <dbReference type="ARBA" id="ARBA00022980"/>
    </source>
</evidence>
<dbReference type="SUPFAM" id="SSF46785">
    <property type="entry name" value="Winged helix' DNA-binding domain"/>
    <property type="match status" value="1"/>
</dbReference>
<evidence type="ECO:0000256" key="4">
    <source>
        <dbReference type="SAM" id="MobiDB-lite"/>
    </source>
</evidence>
<organism evidence="5 6">
    <name type="scientific">Corymbia citriodora subsp. variegata</name>
    <dbReference type="NCBI Taxonomy" id="360336"/>
    <lineage>
        <taxon>Eukaryota</taxon>
        <taxon>Viridiplantae</taxon>
        <taxon>Streptophyta</taxon>
        <taxon>Embryophyta</taxon>
        <taxon>Tracheophyta</taxon>
        <taxon>Spermatophyta</taxon>
        <taxon>Magnoliopsida</taxon>
        <taxon>eudicotyledons</taxon>
        <taxon>Gunneridae</taxon>
        <taxon>Pentapetalae</taxon>
        <taxon>rosids</taxon>
        <taxon>malvids</taxon>
        <taxon>Myrtales</taxon>
        <taxon>Myrtaceae</taxon>
        <taxon>Myrtoideae</taxon>
        <taxon>Eucalypteae</taxon>
        <taxon>Corymbia</taxon>
    </lineage>
</organism>
<dbReference type="PANTHER" id="PTHR11710">
    <property type="entry name" value="40S RIBOSOMAL PROTEIN S19"/>
    <property type="match status" value="1"/>
</dbReference>
<dbReference type="InterPro" id="IPR001266">
    <property type="entry name" value="Ribosomal_eS19"/>
</dbReference>
<keyword evidence="2" id="KW-0689">Ribosomal protein</keyword>
<evidence type="ECO:0000256" key="1">
    <source>
        <dbReference type="ARBA" id="ARBA00010014"/>
    </source>
</evidence>
<dbReference type="InterPro" id="IPR036390">
    <property type="entry name" value="WH_DNA-bd_sf"/>
</dbReference>
<dbReference type="AlphaFoldDB" id="A0A8T0CFY3"/>